<keyword evidence="8 10" id="KW-1133">Transmembrane helix</keyword>
<evidence type="ECO:0000256" key="11">
    <source>
        <dbReference type="SAM" id="MobiDB-lite"/>
    </source>
</evidence>
<dbReference type="PANTHER" id="PTHR35091">
    <property type="entry name" value="FLAGELLAR PROTEIN FLIL"/>
    <property type="match status" value="1"/>
</dbReference>
<comment type="function">
    <text evidence="1 10">Controls the rotational direction of flagella during chemotaxis.</text>
</comment>
<keyword evidence="6 10" id="KW-0812">Transmembrane</keyword>
<dbReference type="RefSeq" id="WP_075071392.1">
    <property type="nucleotide sequence ID" value="NZ_CP011454.1"/>
</dbReference>
<keyword evidence="9 10" id="KW-0472">Membrane</keyword>
<evidence type="ECO:0000256" key="9">
    <source>
        <dbReference type="ARBA" id="ARBA00023136"/>
    </source>
</evidence>
<keyword evidence="5 10" id="KW-0145">Chemotaxis</keyword>
<feature type="region of interest" description="Disordered" evidence="11">
    <location>
        <begin position="58"/>
        <end position="88"/>
    </location>
</feature>
<comment type="subcellular location">
    <subcellularLocation>
        <location evidence="2">Cell membrane</location>
        <topology evidence="2">Single-pass membrane protein</topology>
    </subcellularLocation>
</comment>
<evidence type="ECO:0000256" key="8">
    <source>
        <dbReference type="ARBA" id="ARBA00022989"/>
    </source>
</evidence>
<organism evidence="12 13">
    <name type="scientific">Gemmatimonas phototrophica</name>
    <dbReference type="NCBI Taxonomy" id="1379270"/>
    <lineage>
        <taxon>Bacteria</taxon>
        <taxon>Pseudomonadati</taxon>
        <taxon>Gemmatimonadota</taxon>
        <taxon>Gemmatimonadia</taxon>
        <taxon>Gemmatimonadales</taxon>
        <taxon>Gemmatimonadaceae</taxon>
        <taxon>Gemmatimonas</taxon>
    </lineage>
</organism>
<dbReference type="GO" id="GO:0071978">
    <property type="term" value="P:bacterial-type flagellum-dependent swarming motility"/>
    <property type="evidence" value="ECO:0007669"/>
    <property type="project" value="TreeGrafter"/>
</dbReference>
<comment type="similarity">
    <text evidence="3 10">Belongs to the FliL family.</text>
</comment>
<protein>
    <recommendedName>
        <fullName evidence="10">Flagellar protein FliL</fullName>
    </recommendedName>
</protein>
<dbReference type="PANTHER" id="PTHR35091:SF2">
    <property type="entry name" value="FLAGELLAR PROTEIN FLIL"/>
    <property type="match status" value="1"/>
</dbReference>
<keyword evidence="13" id="KW-1185">Reference proteome</keyword>
<dbReference type="STRING" id="1379270.GEMMAAP_02325"/>
<evidence type="ECO:0000256" key="5">
    <source>
        <dbReference type="ARBA" id="ARBA00022500"/>
    </source>
</evidence>
<evidence type="ECO:0000256" key="2">
    <source>
        <dbReference type="ARBA" id="ARBA00004162"/>
    </source>
</evidence>
<evidence type="ECO:0000256" key="10">
    <source>
        <dbReference type="RuleBase" id="RU364125"/>
    </source>
</evidence>
<dbReference type="Pfam" id="PF03748">
    <property type="entry name" value="FliL"/>
    <property type="match status" value="1"/>
</dbReference>
<evidence type="ECO:0000256" key="1">
    <source>
        <dbReference type="ARBA" id="ARBA00002254"/>
    </source>
</evidence>
<feature type="transmembrane region" description="Helical" evidence="10">
    <location>
        <begin position="20"/>
        <end position="41"/>
    </location>
</feature>
<dbReference type="EMBL" id="CP011454">
    <property type="protein sequence ID" value="AMW03984.1"/>
    <property type="molecule type" value="Genomic_DNA"/>
</dbReference>
<reference evidence="12 13" key="1">
    <citation type="journal article" date="2014" name="Proc. Natl. Acad. Sci. U.S.A.">
        <title>Functional type 2 photosynthetic reaction centers found in the rare bacterial phylum Gemmatimonadetes.</title>
        <authorList>
            <person name="Zeng Y."/>
            <person name="Feng F."/>
            <person name="Medova H."/>
            <person name="Dean J."/>
            <person name="Koblizek M."/>
        </authorList>
    </citation>
    <scope>NUCLEOTIDE SEQUENCE [LARGE SCALE GENOMIC DNA]</scope>
    <source>
        <strain evidence="12 13">AP64</strain>
    </source>
</reference>
<dbReference type="GO" id="GO:0006935">
    <property type="term" value="P:chemotaxis"/>
    <property type="evidence" value="ECO:0007669"/>
    <property type="project" value="UniProtKB-KW"/>
</dbReference>
<gene>
    <name evidence="12" type="ORF">GEMMAAP_02325</name>
</gene>
<keyword evidence="4 10" id="KW-1003">Cell membrane</keyword>
<accession>A0A143BHV2</accession>
<evidence type="ECO:0000313" key="13">
    <source>
        <dbReference type="Proteomes" id="UP000076404"/>
    </source>
</evidence>
<dbReference type="Proteomes" id="UP000076404">
    <property type="component" value="Chromosome"/>
</dbReference>
<name>A0A143BHV2_9BACT</name>
<proteinExistence type="inferred from homology"/>
<sequence length="190" mass="19340">MANEPTPAADAAPAAKPKLPVLIGMVAVGLLVGGATGAVFVGPMVAKKMGKATPVVAAAGEHGEAPSEEDAEGDHGAPAEGEGAAKEGEAGAAVHLLENLVLNPAASGGARYLLLSVAIEVGNAKAGEDFKTRDAELRDIILTALGTKTVEELTEISRRDGFKTELVSAINGRFGKKAVKSLYFPQFVVQ</sequence>
<evidence type="ECO:0000256" key="7">
    <source>
        <dbReference type="ARBA" id="ARBA00022779"/>
    </source>
</evidence>
<dbReference type="AlphaFoldDB" id="A0A143BHV2"/>
<dbReference type="eggNOG" id="COG1580">
    <property type="taxonomic scope" value="Bacteria"/>
</dbReference>
<reference evidence="12 13" key="2">
    <citation type="journal article" date="2016" name="Environ. Microbiol. Rep.">
        <title>Metagenomic evidence for the presence of phototrophic Gemmatimonadetes bacteria in diverse environments.</title>
        <authorList>
            <person name="Zeng Y."/>
            <person name="Baumbach J."/>
            <person name="Barbosa E.G."/>
            <person name="Azevedo V."/>
            <person name="Zhang C."/>
            <person name="Koblizek M."/>
        </authorList>
    </citation>
    <scope>NUCLEOTIDE SEQUENCE [LARGE SCALE GENOMIC DNA]</scope>
    <source>
        <strain evidence="12 13">AP64</strain>
    </source>
</reference>
<evidence type="ECO:0000256" key="3">
    <source>
        <dbReference type="ARBA" id="ARBA00008281"/>
    </source>
</evidence>
<keyword evidence="7 10" id="KW-0283">Flagellar rotation</keyword>
<evidence type="ECO:0000256" key="6">
    <source>
        <dbReference type="ARBA" id="ARBA00022692"/>
    </source>
</evidence>
<evidence type="ECO:0000256" key="4">
    <source>
        <dbReference type="ARBA" id="ARBA00022475"/>
    </source>
</evidence>
<dbReference type="KEGG" id="gph:GEMMAAP_02325"/>
<evidence type="ECO:0000313" key="12">
    <source>
        <dbReference type="EMBL" id="AMW03984.1"/>
    </source>
</evidence>
<dbReference type="GO" id="GO:0009425">
    <property type="term" value="C:bacterial-type flagellum basal body"/>
    <property type="evidence" value="ECO:0007669"/>
    <property type="project" value="InterPro"/>
</dbReference>
<dbReference type="GO" id="GO:0005886">
    <property type="term" value="C:plasma membrane"/>
    <property type="evidence" value="ECO:0007669"/>
    <property type="project" value="UniProtKB-SubCell"/>
</dbReference>
<feature type="compositionally biased region" description="Basic and acidic residues" evidence="11">
    <location>
        <begin position="73"/>
        <end position="88"/>
    </location>
</feature>
<dbReference type="InterPro" id="IPR005503">
    <property type="entry name" value="FliL"/>
</dbReference>
<dbReference type="OrthoDB" id="9812383at2"/>